<feature type="binding site" evidence="10">
    <location>
        <position position="123"/>
    </location>
    <ligand>
        <name>L-histidine</name>
        <dbReference type="ChEBI" id="CHEBI:57595"/>
    </ligand>
</feature>
<dbReference type="UniPathway" id="UPA00031">
    <property type="reaction ID" value="UER00006"/>
</dbReference>
<comment type="caution">
    <text evidence="12">The sequence shown here is derived from an EMBL/GenBank/DDBJ whole genome shotgun (WGS) entry which is preliminary data.</text>
</comment>
<dbReference type="GO" id="GO:0000105">
    <property type="term" value="P:L-histidine biosynthetic process"/>
    <property type="evidence" value="ECO:0007669"/>
    <property type="project" value="UniProtKB-UniRule"/>
</dbReference>
<dbReference type="EMBL" id="QRCT01000034">
    <property type="protein sequence ID" value="RDU23029.1"/>
    <property type="molecule type" value="Genomic_DNA"/>
</dbReference>
<keyword evidence="6 9" id="KW-0028">Amino-acid biosynthesis</keyword>
<dbReference type="CDD" id="cd00773">
    <property type="entry name" value="HisRS-like_core"/>
    <property type="match status" value="1"/>
</dbReference>
<evidence type="ECO:0000256" key="1">
    <source>
        <dbReference type="ARBA" id="ARBA00004496"/>
    </source>
</evidence>
<dbReference type="GO" id="GO:0140096">
    <property type="term" value="F:catalytic activity, acting on a protein"/>
    <property type="evidence" value="ECO:0007669"/>
    <property type="project" value="UniProtKB-ARBA"/>
</dbReference>
<evidence type="ECO:0000256" key="8">
    <source>
        <dbReference type="ARBA" id="ARBA00025246"/>
    </source>
</evidence>
<comment type="subunit">
    <text evidence="9">Heteromultimer composed of HisG and HisZ subunits.</text>
</comment>
<comment type="function">
    <text evidence="8 9">Required for the first step of histidine biosynthesis. May allow the feedback regulation of ATP phosphoribosyltransferase activity by histidine.</text>
</comment>
<comment type="miscellaneous">
    <text evidence="9">This function is generally fulfilled by the C-terminal part of HisG, which is missing in some bacteria such as this one.</text>
</comment>
<dbReference type="RefSeq" id="WP_115482371.1">
    <property type="nucleotide sequence ID" value="NZ_QRCT01000034.1"/>
</dbReference>
<name>A0A371AU00_9FIRM</name>
<protein>
    <recommendedName>
        <fullName evidence="4 9">ATP phosphoribosyltransferase regulatory subunit</fullName>
    </recommendedName>
</protein>
<evidence type="ECO:0000313" key="13">
    <source>
        <dbReference type="Proteomes" id="UP000255036"/>
    </source>
</evidence>
<dbReference type="SUPFAM" id="SSF55681">
    <property type="entry name" value="Class II aaRS and biotin synthetases"/>
    <property type="match status" value="1"/>
</dbReference>
<feature type="binding site" evidence="10">
    <location>
        <begin position="79"/>
        <end position="81"/>
    </location>
    <ligand>
        <name>L-histidine</name>
        <dbReference type="ChEBI" id="CHEBI:57595"/>
    </ligand>
</feature>
<evidence type="ECO:0000256" key="6">
    <source>
        <dbReference type="ARBA" id="ARBA00022605"/>
    </source>
</evidence>
<comment type="similarity">
    <text evidence="3 9">Belongs to the class-II aminoacyl-tRNA synthetase family. HisZ subfamily.</text>
</comment>
<dbReference type="GO" id="GO:0005737">
    <property type="term" value="C:cytoplasm"/>
    <property type="evidence" value="ECO:0007669"/>
    <property type="project" value="UniProtKB-SubCell"/>
</dbReference>
<dbReference type="Gene3D" id="3.30.930.10">
    <property type="entry name" value="Bira Bifunctional Protein, Domain 2"/>
    <property type="match status" value="1"/>
</dbReference>
<evidence type="ECO:0000256" key="3">
    <source>
        <dbReference type="ARBA" id="ARBA00005539"/>
    </source>
</evidence>
<evidence type="ECO:0000259" key="11">
    <source>
        <dbReference type="PROSITE" id="PS50862"/>
    </source>
</evidence>
<evidence type="ECO:0000256" key="5">
    <source>
        <dbReference type="ARBA" id="ARBA00022490"/>
    </source>
</evidence>
<dbReference type="PANTHER" id="PTHR43707:SF6">
    <property type="entry name" value="ATP PHOSPHORIBOSYLTRANSFERASE REGULATORY SUBUNIT"/>
    <property type="match status" value="1"/>
</dbReference>
<dbReference type="InterPro" id="IPR004517">
    <property type="entry name" value="HisZ"/>
</dbReference>
<keyword evidence="13" id="KW-1185">Reference proteome</keyword>
<dbReference type="InterPro" id="IPR004516">
    <property type="entry name" value="HisRS/HisZ"/>
</dbReference>
<evidence type="ECO:0000256" key="7">
    <source>
        <dbReference type="ARBA" id="ARBA00023102"/>
    </source>
</evidence>
<dbReference type="PROSITE" id="PS50862">
    <property type="entry name" value="AA_TRNA_LIGASE_II"/>
    <property type="match status" value="1"/>
</dbReference>
<dbReference type="PANTHER" id="PTHR43707">
    <property type="entry name" value="HISTIDYL-TRNA SYNTHETASE"/>
    <property type="match status" value="1"/>
</dbReference>
<gene>
    <name evidence="9 12" type="primary">hisZ</name>
    <name evidence="12" type="ORF">DWV06_11735</name>
</gene>
<dbReference type="InterPro" id="IPR041715">
    <property type="entry name" value="HisRS-like_core"/>
</dbReference>
<dbReference type="InterPro" id="IPR006195">
    <property type="entry name" value="aa-tRNA-synth_II"/>
</dbReference>
<keyword evidence="5 9" id="KW-0963">Cytoplasm</keyword>
<dbReference type="GO" id="GO:0004821">
    <property type="term" value="F:histidine-tRNA ligase activity"/>
    <property type="evidence" value="ECO:0007669"/>
    <property type="project" value="TreeGrafter"/>
</dbReference>
<dbReference type="Proteomes" id="UP000255036">
    <property type="component" value="Unassembled WGS sequence"/>
</dbReference>
<dbReference type="OrthoDB" id="9800814at2"/>
<dbReference type="Pfam" id="PF13393">
    <property type="entry name" value="tRNA-synt_His"/>
    <property type="match status" value="1"/>
</dbReference>
<keyword evidence="12" id="KW-0808">Transferase</keyword>
<dbReference type="GO" id="GO:0016757">
    <property type="term" value="F:glycosyltransferase activity"/>
    <property type="evidence" value="ECO:0007669"/>
    <property type="project" value="UniProtKB-KW"/>
</dbReference>
<dbReference type="GO" id="GO:0006427">
    <property type="term" value="P:histidyl-tRNA aminoacylation"/>
    <property type="evidence" value="ECO:0007669"/>
    <property type="project" value="TreeGrafter"/>
</dbReference>
<feature type="binding site" evidence="10">
    <location>
        <position position="127"/>
    </location>
    <ligand>
        <name>L-histidine</name>
        <dbReference type="ChEBI" id="CHEBI:57595"/>
    </ligand>
</feature>
<sequence>MKLLHTPEGVRDIYNGECEKKNKLQENLHNTLKKYGYHPIQTPTFEFFDVFNHEVGTIPSKDLFKFFDREGNTLVLRPDITPSIARAASKYFMDEKIPIRLSYMGNTFINNSSYQGRLKESTQLGAELIGDSSVDADTEIIVLVIELLLTAGLKDFQVSIGQVDFFKSLIKEANFDEETEENLREYITNKNIFGVEEILSIPEFSSELKEIFLKMTHLFGSIEVVSEAKRLTTNEGAINALQRLEKIYEVLSFYGFEQYVSFDLSMLNSYQYYTGVIFRAFTFGTGDAVVKGGRYDQLMARFGKNSPSIGFAVVIDQLMNALARQKIDIPIEKNTTLIVYTENMRQNAIHLAMNLRKKSCNVELILMDYNNETDIYEDYALKNHIQEILIINNNKVKKINIEEKHIQELTMEDLLY</sequence>
<evidence type="ECO:0000256" key="10">
    <source>
        <dbReference type="PIRSR" id="PIRSR001549-1"/>
    </source>
</evidence>
<evidence type="ECO:0000313" key="12">
    <source>
        <dbReference type="EMBL" id="RDU23029.1"/>
    </source>
</evidence>
<dbReference type="PIRSF" id="PIRSF001549">
    <property type="entry name" value="His-tRNA_synth"/>
    <property type="match status" value="1"/>
</dbReference>
<keyword evidence="7 9" id="KW-0368">Histidine biosynthesis</keyword>
<feature type="binding site" evidence="10">
    <location>
        <begin position="272"/>
        <end position="273"/>
    </location>
    <ligand>
        <name>L-histidine</name>
        <dbReference type="ChEBI" id="CHEBI:57595"/>
    </ligand>
</feature>
<dbReference type="AlphaFoldDB" id="A0A371AU00"/>
<keyword evidence="12" id="KW-0328">Glycosyltransferase</keyword>
<proteinExistence type="inferred from homology"/>
<accession>A0A371AU00</accession>
<evidence type="ECO:0000256" key="9">
    <source>
        <dbReference type="HAMAP-Rule" id="MF_00125"/>
    </source>
</evidence>
<evidence type="ECO:0000256" key="2">
    <source>
        <dbReference type="ARBA" id="ARBA00004667"/>
    </source>
</evidence>
<dbReference type="HAMAP" id="MF_00125">
    <property type="entry name" value="HisZ"/>
    <property type="match status" value="1"/>
</dbReference>
<reference evidence="12 13" key="1">
    <citation type="submission" date="2018-07" db="EMBL/GenBank/DDBJ databases">
        <title>Anaerosacharophilus polymeroproducens gen. nov. sp. nov., an anaerobic bacterium isolated from salt field.</title>
        <authorList>
            <person name="Kim W."/>
            <person name="Yang S.-H."/>
            <person name="Oh J."/>
            <person name="Lee J.-H."/>
            <person name="Kwon K.K."/>
        </authorList>
    </citation>
    <scope>NUCLEOTIDE SEQUENCE [LARGE SCALE GENOMIC DNA]</scope>
    <source>
        <strain evidence="12 13">MCWD5</strain>
    </source>
</reference>
<organism evidence="12 13">
    <name type="scientific">Anaerosacchariphilus polymeriproducens</name>
    <dbReference type="NCBI Taxonomy" id="1812858"/>
    <lineage>
        <taxon>Bacteria</taxon>
        <taxon>Bacillati</taxon>
        <taxon>Bacillota</taxon>
        <taxon>Clostridia</taxon>
        <taxon>Lachnospirales</taxon>
        <taxon>Lachnospiraceae</taxon>
        <taxon>Anaerosacchariphilus</taxon>
    </lineage>
</organism>
<evidence type="ECO:0000256" key="4">
    <source>
        <dbReference type="ARBA" id="ARBA00020397"/>
    </source>
</evidence>
<comment type="subcellular location">
    <subcellularLocation>
        <location evidence="1 9">Cytoplasm</location>
    </subcellularLocation>
</comment>
<dbReference type="NCBIfam" id="TIGR00443">
    <property type="entry name" value="hisZ_biosyn_reg"/>
    <property type="match status" value="1"/>
</dbReference>
<dbReference type="InterPro" id="IPR045864">
    <property type="entry name" value="aa-tRNA-synth_II/BPL/LPL"/>
</dbReference>
<feature type="domain" description="Aminoacyl-transfer RNA synthetases class-II family profile" evidence="11">
    <location>
        <begin position="22"/>
        <end position="330"/>
    </location>
</feature>
<comment type="pathway">
    <text evidence="2 9">Amino-acid biosynthesis; L-histidine biosynthesis; L-histidine from 5-phospho-alpha-D-ribose 1-diphosphate: step 1/9.</text>
</comment>